<dbReference type="Gene3D" id="1.10.443.10">
    <property type="entry name" value="Intergrase catalytic core"/>
    <property type="match status" value="1"/>
</dbReference>
<keyword evidence="1" id="KW-0233">DNA recombination</keyword>
<dbReference type="SUPFAM" id="SSF56349">
    <property type="entry name" value="DNA breaking-rejoining enzymes"/>
    <property type="match status" value="1"/>
</dbReference>
<sequence length="713" mass="78260">MTSLTAEYDPYILPLPGPDTLAVLPQWISPGNTHPNSLYCEAVWPLGPLIDNPSTLLVKIQWRRCPTPLLGEMKLVTWTMINGQLRPTYLKDRGAGARARTSALDIRDTCNEWIRLARWLHKRRFTSLADCTEHVWRAYISERCSKISRGYAERVCSRLTDLWAFDQLSAQPAGVIRPPWEVEGIDDFLPSADDAAHGENSTEPLDPQVLGPLLVWAIRFVDDFADDILAAWAERGRLFAAAAANEATPESRVALKEFLLPLIRSGSPLPSVQQKGQRAPARTYISALTGATPSQVERFTAQHQLSALVTERPGPCPLQVPVTGRIDGKPWREHIDFDEAAELMRHLGTAAVILCLYLTGMRPQEVQGLRSGCCPDPAPAPDGSPGRHLIRSQHYKNVTDEDGTHVSAGEEREVPWVAITPVVHAIRVLERMVPDGELLLSASHHDIPSQRGYHGVLKNTTLNDRIDKFVDWVNREAKTQGLSNQIIPQDPHGAIGMSRFRRTLAWHIARRPGGLVALAIQYGHMRTVLDARTSSGYGSRSRGGIHSVLDVETALAAADTAARLSDRLAAGEKVSGPAARRALTAAATTPRFEGRIVPATFAKKAAQFLDRNGIVLFDNPEAMLICAFKRDKALCEPEPGANAPRQYDCRPGCGNTVRTDAHALLMRERADQLDQQADASPGPLGRRLKANADRLREIADAHDATSLSAKASA</sequence>
<dbReference type="EMBL" id="JBHSPC010000096">
    <property type="protein sequence ID" value="MFC5673858.1"/>
    <property type="molecule type" value="Genomic_DNA"/>
</dbReference>
<proteinExistence type="predicted"/>
<evidence type="ECO:0000313" key="3">
    <source>
        <dbReference type="Proteomes" id="UP001596183"/>
    </source>
</evidence>
<evidence type="ECO:0000256" key="1">
    <source>
        <dbReference type="ARBA" id="ARBA00023172"/>
    </source>
</evidence>
<accession>A0ABW0XTT0</accession>
<evidence type="ECO:0000313" key="2">
    <source>
        <dbReference type="EMBL" id="MFC5673858.1"/>
    </source>
</evidence>
<reference evidence="3" key="1">
    <citation type="journal article" date="2019" name="Int. J. Syst. Evol. Microbiol.">
        <title>The Global Catalogue of Microorganisms (GCM) 10K type strain sequencing project: providing services to taxonomists for standard genome sequencing and annotation.</title>
        <authorList>
            <consortium name="The Broad Institute Genomics Platform"/>
            <consortium name="The Broad Institute Genome Sequencing Center for Infectious Disease"/>
            <person name="Wu L."/>
            <person name="Ma J."/>
        </authorList>
    </citation>
    <scope>NUCLEOTIDE SEQUENCE [LARGE SCALE GENOMIC DNA]</scope>
    <source>
        <strain evidence="3">JCM 13852</strain>
    </source>
</reference>
<gene>
    <name evidence="2" type="ORF">ACFP2V_28350</name>
</gene>
<name>A0ABW0XTT0_9ACTN</name>
<dbReference type="InterPro" id="IPR011010">
    <property type="entry name" value="DNA_brk_join_enz"/>
</dbReference>
<organism evidence="2 3">
    <name type="scientific">Streptomyces incanus</name>
    <dbReference type="NCBI Taxonomy" id="887453"/>
    <lineage>
        <taxon>Bacteria</taxon>
        <taxon>Bacillati</taxon>
        <taxon>Actinomycetota</taxon>
        <taxon>Actinomycetes</taxon>
        <taxon>Kitasatosporales</taxon>
        <taxon>Streptomycetaceae</taxon>
        <taxon>Streptomyces</taxon>
    </lineage>
</organism>
<dbReference type="Proteomes" id="UP001596183">
    <property type="component" value="Unassembled WGS sequence"/>
</dbReference>
<protein>
    <submittedName>
        <fullName evidence="2">Integrase</fullName>
    </submittedName>
</protein>
<comment type="caution">
    <text evidence="2">The sequence shown here is derived from an EMBL/GenBank/DDBJ whole genome shotgun (WGS) entry which is preliminary data.</text>
</comment>
<keyword evidence="3" id="KW-1185">Reference proteome</keyword>
<dbReference type="RefSeq" id="WP_381218148.1">
    <property type="nucleotide sequence ID" value="NZ_JBHSPC010000096.1"/>
</dbReference>
<dbReference type="InterPro" id="IPR013762">
    <property type="entry name" value="Integrase-like_cat_sf"/>
</dbReference>